<dbReference type="EMBL" id="JABBGK010000001">
    <property type="protein sequence ID" value="NML74351.1"/>
    <property type="molecule type" value="Genomic_DNA"/>
</dbReference>
<dbReference type="GO" id="GO:0046914">
    <property type="term" value="F:transition metal ion binding"/>
    <property type="evidence" value="ECO:0007669"/>
    <property type="project" value="InterPro"/>
</dbReference>
<accession>A0A7Y0AVN9</accession>
<keyword evidence="1" id="KW-0408">Iron</keyword>
<dbReference type="InterPro" id="IPR008988">
    <property type="entry name" value="Transcriptional_repressor_C"/>
</dbReference>
<organism evidence="3 4">
    <name type="scientific">Rhizobium terricola</name>
    <dbReference type="NCBI Taxonomy" id="2728849"/>
    <lineage>
        <taxon>Bacteria</taxon>
        <taxon>Pseudomonadati</taxon>
        <taxon>Pseudomonadota</taxon>
        <taxon>Alphaproteobacteria</taxon>
        <taxon>Hyphomicrobiales</taxon>
        <taxon>Rhizobiaceae</taxon>
        <taxon>Rhizobium/Agrobacterium group</taxon>
        <taxon>Rhizobium</taxon>
    </lineage>
</organism>
<keyword evidence="4" id="KW-1185">Reference proteome</keyword>
<name>A0A7Y0AVN9_9HYPH</name>
<dbReference type="RefSeq" id="WP_169589411.1">
    <property type="nucleotide sequence ID" value="NZ_JABBGK010000001.1"/>
</dbReference>
<dbReference type="Proteomes" id="UP000541470">
    <property type="component" value="Unassembled WGS sequence"/>
</dbReference>
<reference evidence="3 4" key="1">
    <citation type="submission" date="2020-04" db="EMBL/GenBank/DDBJ databases">
        <title>Rhizobium sp. S-51 isolated from soil.</title>
        <authorList>
            <person name="Dahal R.H."/>
        </authorList>
    </citation>
    <scope>NUCLEOTIDE SEQUENCE [LARGE SCALE GENOMIC DNA]</scope>
    <source>
        <strain evidence="3 4">S-51</strain>
    </source>
</reference>
<dbReference type="InterPro" id="IPR052713">
    <property type="entry name" value="FeoA"/>
</dbReference>
<feature type="domain" description="Ferrous iron transporter FeoA-like" evidence="2">
    <location>
        <begin position="2"/>
        <end position="75"/>
    </location>
</feature>
<dbReference type="PANTHER" id="PTHR42954">
    <property type="entry name" value="FE(2+) TRANSPORT PROTEIN A"/>
    <property type="match status" value="1"/>
</dbReference>
<gene>
    <name evidence="3" type="ORF">HHL25_09480</name>
</gene>
<evidence type="ECO:0000313" key="3">
    <source>
        <dbReference type="EMBL" id="NML74351.1"/>
    </source>
</evidence>
<evidence type="ECO:0000313" key="4">
    <source>
        <dbReference type="Proteomes" id="UP000541470"/>
    </source>
</evidence>
<dbReference type="SMART" id="SM00899">
    <property type="entry name" value="FeoA"/>
    <property type="match status" value="1"/>
</dbReference>
<dbReference type="Pfam" id="PF04023">
    <property type="entry name" value="FeoA"/>
    <property type="match status" value="1"/>
</dbReference>
<dbReference type="PANTHER" id="PTHR42954:SF2">
    <property type="entry name" value="FE(2+) TRANSPORT PROTEIN A"/>
    <property type="match status" value="1"/>
</dbReference>
<dbReference type="AlphaFoldDB" id="A0A7Y0AVN9"/>
<evidence type="ECO:0000256" key="1">
    <source>
        <dbReference type="ARBA" id="ARBA00023004"/>
    </source>
</evidence>
<dbReference type="SUPFAM" id="SSF50037">
    <property type="entry name" value="C-terminal domain of transcriptional repressors"/>
    <property type="match status" value="1"/>
</dbReference>
<dbReference type="Gene3D" id="2.30.30.90">
    <property type="match status" value="1"/>
</dbReference>
<evidence type="ECO:0000259" key="2">
    <source>
        <dbReference type="SMART" id="SM00899"/>
    </source>
</evidence>
<protein>
    <submittedName>
        <fullName evidence="3">Ferrous iron transport protein A</fullName>
    </submittedName>
</protein>
<sequence>MALLNELPIGAVARVTGFSDRNDPCRRRLLSMGLTPGAVVAVTRRAPLGDPVEVNLRGTALCLRREEARIITVEQLADTVPA</sequence>
<proteinExistence type="predicted"/>
<dbReference type="InterPro" id="IPR038157">
    <property type="entry name" value="FeoA_core_dom"/>
</dbReference>
<comment type="caution">
    <text evidence="3">The sequence shown here is derived from an EMBL/GenBank/DDBJ whole genome shotgun (WGS) entry which is preliminary data.</text>
</comment>
<dbReference type="InterPro" id="IPR007167">
    <property type="entry name" value="Fe-transptr_FeoA-like"/>
</dbReference>